<keyword evidence="1" id="KW-0472">Membrane</keyword>
<dbReference type="RefSeq" id="WP_212121073.1">
    <property type="nucleotide sequence ID" value="NZ_JAGTPX020000027.1"/>
</dbReference>
<keyword evidence="1" id="KW-0812">Transmembrane</keyword>
<feature type="transmembrane region" description="Helical" evidence="1">
    <location>
        <begin position="21"/>
        <end position="45"/>
    </location>
</feature>
<keyword evidence="1" id="KW-1133">Transmembrane helix</keyword>
<evidence type="ECO:0000313" key="2">
    <source>
        <dbReference type="EMBL" id="MBR8671816.1"/>
    </source>
</evidence>
<dbReference type="AlphaFoldDB" id="A0A941GF72"/>
<organism evidence="2">
    <name type="scientific">Niallia circulans</name>
    <name type="common">Bacillus circulans</name>
    <dbReference type="NCBI Taxonomy" id="1397"/>
    <lineage>
        <taxon>Bacteria</taxon>
        <taxon>Bacillati</taxon>
        <taxon>Bacillota</taxon>
        <taxon>Bacilli</taxon>
        <taxon>Bacillales</taxon>
        <taxon>Bacillaceae</taxon>
        <taxon>Niallia</taxon>
    </lineage>
</organism>
<feature type="transmembrane region" description="Helical" evidence="1">
    <location>
        <begin position="57"/>
        <end position="76"/>
    </location>
</feature>
<proteinExistence type="predicted"/>
<accession>A0A941GF72</accession>
<sequence length="131" mass="14790">MAQNYKHSSVKKDRTLLKAGTSILFAIIASSHHWLHTLLIALGLTTLGANLLALSPIMRLLLLFVSFIFSLWFLLVAQRKWTKERPAAFVYLISSLLSIILVISAIPDTLASVKQHPQQDLQQDHDHDEHQ</sequence>
<feature type="transmembrane region" description="Helical" evidence="1">
    <location>
        <begin position="88"/>
        <end position="106"/>
    </location>
</feature>
<evidence type="ECO:0000256" key="1">
    <source>
        <dbReference type="SAM" id="Phobius"/>
    </source>
</evidence>
<gene>
    <name evidence="2" type="ORF">KD144_19980</name>
</gene>
<dbReference type="EMBL" id="JAGTPX010000027">
    <property type="protein sequence ID" value="MBR8671816.1"/>
    <property type="molecule type" value="Genomic_DNA"/>
</dbReference>
<name>A0A941GF72_NIACI</name>
<reference evidence="2" key="1">
    <citation type="submission" date="2021-04" db="EMBL/GenBank/DDBJ databases">
        <title>Genomic analysis of electroactive and textile dye degrading Bacillus circulans strain: DC10 isolated from constructed wetland-microbial fuel cells treating textile dye wastewaters.</title>
        <authorList>
            <person name="Patel D.U."/>
            <person name="Desai C.R."/>
        </authorList>
    </citation>
    <scope>NUCLEOTIDE SEQUENCE</scope>
    <source>
        <strain evidence="2">DC10</strain>
    </source>
</reference>
<protein>
    <submittedName>
        <fullName evidence="2">Uncharacterized protein</fullName>
    </submittedName>
</protein>
<comment type="caution">
    <text evidence="2">The sequence shown here is derived from an EMBL/GenBank/DDBJ whole genome shotgun (WGS) entry which is preliminary data.</text>
</comment>